<keyword evidence="1" id="KW-0812">Transmembrane</keyword>
<comment type="caution">
    <text evidence="2">The sequence shown here is derived from an EMBL/GenBank/DDBJ whole genome shotgun (WGS) entry which is preliminary data.</text>
</comment>
<organism evidence="2 3">
    <name type="scientific">Salibacter halophilus</name>
    <dbReference type="NCBI Taxonomy" id="1803916"/>
    <lineage>
        <taxon>Bacteria</taxon>
        <taxon>Pseudomonadati</taxon>
        <taxon>Bacteroidota</taxon>
        <taxon>Flavobacteriia</taxon>
        <taxon>Flavobacteriales</taxon>
        <taxon>Salibacteraceae</taxon>
        <taxon>Salibacter</taxon>
    </lineage>
</organism>
<dbReference type="RefSeq" id="WP_151169772.1">
    <property type="nucleotide sequence ID" value="NZ_WACR01000012.1"/>
</dbReference>
<protein>
    <recommendedName>
        <fullName evidence="4">DUF4258 domain-containing protein</fullName>
    </recommendedName>
</protein>
<keyword evidence="1" id="KW-0472">Membrane</keyword>
<name>A0A6N6M1R3_9FLAO</name>
<accession>A0A6N6M1R3</accession>
<sequence>MARRLRIYFIGVGLGLILTWALVLRNRNADELLAWTPKNRILNELKADSNLQYPDEYTCLLKCHELTSLDIENVMNDGEINFKESSTRSEPRIYQIEWEKSSSVTVFGEFEFSSDSTHTLLDFGIVGREKDCAC</sequence>
<dbReference type="OrthoDB" id="1466970at2"/>
<dbReference type="Proteomes" id="UP000435357">
    <property type="component" value="Unassembled WGS sequence"/>
</dbReference>
<proteinExistence type="predicted"/>
<evidence type="ECO:0000256" key="1">
    <source>
        <dbReference type="SAM" id="Phobius"/>
    </source>
</evidence>
<dbReference type="AlphaFoldDB" id="A0A6N6M1R3"/>
<gene>
    <name evidence="2" type="ORF">F3059_12475</name>
</gene>
<reference evidence="2 3" key="1">
    <citation type="submission" date="2019-09" db="EMBL/GenBank/DDBJ databases">
        <title>Genomes of Cryomorphaceae.</title>
        <authorList>
            <person name="Bowman J.P."/>
        </authorList>
    </citation>
    <scope>NUCLEOTIDE SEQUENCE [LARGE SCALE GENOMIC DNA]</scope>
    <source>
        <strain evidence="2 3">KCTC 52047</strain>
    </source>
</reference>
<feature type="transmembrane region" description="Helical" evidence="1">
    <location>
        <begin position="7"/>
        <end position="24"/>
    </location>
</feature>
<evidence type="ECO:0000313" key="2">
    <source>
        <dbReference type="EMBL" id="KAB1062098.1"/>
    </source>
</evidence>
<evidence type="ECO:0000313" key="3">
    <source>
        <dbReference type="Proteomes" id="UP000435357"/>
    </source>
</evidence>
<keyword evidence="1" id="KW-1133">Transmembrane helix</keyword>
<evidence type="ECO:0008006" key="4">
    <source>
        <dbReference type="Google" id="ProtNLM"/>
    </source>
</evidence>
<dbReference type="EMBL" id="WACR01000012">
    <property type="protein sequence ID" value="KAB1062098.1"/>
    <property type="molecule type" value="Genomic_DNA"/>
</dbReference>
<keyword evidence="3" id="KW-1185">Reference proteome</keyword>